<dbReference type="EMBL" id="MU154548">
    <property type="protein sequence ID" value="KAF9496927.1"/>
    <property type="molecule type" value="Genomic_DNA"/>
</dbReference>
<protein>
    <recommendedName>
        <fullName evidence="2">DUF6534 domain-containing protein</fullName>
    </recommendedName>
</protein>
<dbReference type="OrthoDB" id="2681808at2759"/>
<dbReference type="Proteomes" id="UP000807025">
    <property type="component" value="Unassembled WGS sequence"/>
</dbReference>
<feature type="transmembrane region" description="Helical" evidence="1">
    <location>
        <begin position="88"/>
        <end position="106"/>
    </location>
</feature>
<evidence type="ECO:0000313" key="4">
    <source>
        <dbReference type="Proteomes" id="UP000807025"/>
    </source>
</evidence>
<evidence type="ECO:0000256" key="1">
    <source>
        <dbReference type="SAM" id="Phobius"/>
    </source>
</evidence>
<feature type="transmembrane region" description="Helical" evidence="1">
    <location>
        <begin position="118"/>
        <end position="140"/>
    </location>
</feature>
<comment type="caution">
    <text evidence="3">The sequence shown here is derived from an EMBL/GenBank/DDBJ whole genome shotgun (WGS) entry which is preliminary data.</text>
</comment>
<organism evidence="3 4">
    <name type="scientific">Pleurotus eryngii</name>
    <name type="common">Boletus of the steppes</name>
    <dbReference type="NCBI Taxonomy" id="5323"/>
    <lineage>
        <taxon>Eukaryota</taxon>
        <taxon>Fungi</taxon>
        <taxon>Dikarya</taxon>
        <taxon>Basidiomycota</taxon>
        <taxon>Agaricomycotina</taxon>
        <taxon>Agaricomycetes</taxon>
        <taxon>Agaricomycetidae</taxon>
        <taxon>Agaricales</taxon>
        <taxon>Pleurotineae</taxon>
        <taxon>Pleurotaceae</taxon>
        <taxon>Pleurotus</taxon>
    </lineage>
</organism>
<name>A0A9P6DA02_PLEER</name>
<accession>A0A9P6DA02</accession>
<feature type="transmembrane region" description="Helical" evidence="1">
    <location>
        <begin position="160"/>
        <end position="181"/>
    </location>
</feature>
<gene>
    <name evidence="3" type="ORF">BDN71DRAFT_1445624</name>
</gene>
<proteinExistence type="predicted"/>
<feature type="domain" description="DUF6534" evidence="2">
    <location>
        <begin position="165"/>
        <end position="239"/>
    </location>
</feature>
<keyword evidence="1" id="KW-1133">Transmembrane helix</keyword>
<feature type="transmembrane region" description="Helical" evidence="1">
    <location>
        <begin position="48"/>
        <end position="68"/>
    </location>
</feature>
<dbReference type="PANTHER" id="PTHR40465">
    <property type="entry name" value="CHROMOSOME 1, WHOLE GENOME SHOTGUN SEQUENCE"/>
    <property type="match status" value="1"/>
</dbReference>
<keyword evidence="1" id="KW-0812">Transmembrane</keyword>
<dbReference type="InterPro" id="IPR045339">
    <property type="entry name" value="DUF6534"/>
</dbReference>
<feature type="transmembrane region" description="Helical" evidence="1">
    <location>
        <begin position="14"/>
        <end position="36"/>
    </location>
</feature>
<dbReference type="Pfam" id="PF20152">
    <property type="entry name" value="DUF6534"/>
    <property type="match status" value="1"/>
</dbReference>
<dbReference type="AlphaFoldDB" id="A0A9P6DA02"/>
<evidence type="ECO:0000259" key="2">
    <source>
        <dbReference type="Pfam" id="PF20152"/>
    </source>
</evidence>
<dbReference type="PANTHER" id="PTHR40465:SF1">
    <property type="entry name" value="DUF6534 DOMAIN-CONTAINING PROTEIN"/>
    <property type="match status" value="1"/>
</dbReference>
<sequence>MTTADPSTVAAPLVLAYLINYLLYGVSVVQFLLYLIQYPRDRSSLKMLVWLIFLLETVTTAVVGFVGWATFGEGFGDIVSLNYLPSGWALFPFISGIITTIVQNFLSWRIYRLTNRIWLSGVIFVISVVGCAFSFFFGVRVIQLGLHYDSPQAAGKYLDVWISCAAVCDVLGTGAIVTILTKSYSKTLRGSTRTMVSNLLKFSVETGLVATIWAIIHVSLWATMPQTSFHYIFYFSLPRL</sequence>
<keyword evidence="4" id="KW-1185">Reference proteome</keyword>
<evidence type="ECO:0000313" key="3">
    <source>
        <dbReference type="EMBL" id="KAF9496927.1"/>
    </source>
</evidence>
<keyword evidence="1" id="KW-0472">Membrane</keyword>
<feature type="transmembrane region" description="Helical" evidence="1">
    <location>
        <begin position="202"/>
        <end position="224"/>
    </location>
</feature>
<reference evidence="3" key="1">
    <citation type="submission" date="2020-11" db="EMBL/GenBank/DDBJ databases">
        <authorList>
            <consortium name="DOE Joint Genome Institute"/>
            <person name="Ahrendt S."/>
            <person name="Riley R."/>
            <person name="Andreopoulos W."/>
            <person name="Labutti K."/>
            <person name="Pangilinan J."/>
            <person name="Ruiz-Duenas F.J."/>
            <person name="Barrasa J.M."/>
            <person name="Sanchez-Garcia M."/>
            <person name="Camarero S."/>
            <person name="Miyauchi S."/>
            <person name="Serrano A."/>
            <person name="Linde D."/>
            <person name="Babiker R."/>
            <person name="Drula E."/>
            <person name="Ayuso-Fernandez I."/>
            <person name="Pacheco R."/>
            <person name="Padilla G."/>
            <person name="Ferreira P."/>
            <person name="Barriuso J."/>
            <person name="Kellner H."/>
            <person name="Castanera R."/>
            <person name="Alfaro M."/>
            <person name="Ramirez L."/>
            <person name="Pisabarro A.G."/>
            <person name="Kuo A."/>
            <person name="Tritt A."/>
            <person name="Lipzen A."/>
            <person name="He G."/>
            <person name="Yan M."/>
            <person name="Ng V."/>
            <person name="Cullen D."/>
            <person name="Martin F."/>
            <person name="Rosso M.-N."/>
            <person name="Henrissat B."/>
            <person name="Hibbett D."/>
            <person name="Martinez A.T."/>
            <person name="Grigoriev I.V."/>
        </authorList>
    </citation>
    <scope>NUCLEOTIDE SEQUENCE</scope>
    <source>
        <strain evidence="3">ATCC 90797</strain>
    </source>
</reference>